<dbReference type="Ensembl" id="ENSELUT00000100726.1">
    <property type="protein sequence ID" value="ENSELUP00000087474.1"/>
    <property type="gene ID" value="ENSELUG00000042958.1"/>
</dbReference>
<organism evidence="4 5">
    <name type="scientific">Esox lucius</name>
    <name type="common">Northern pike</name>
    <dbReference type="NCBI Taxonomy" id="8010"/>
    <lineage>
        <taxon>Eukaryota</taxon>
        <taxon>Metazoa</taxon>
        <taxon>Chordata</taxon>
        <taxon>Craniata</taxon>
        <taxon>Vertebrata</taxon>
        <taxon>Euteleostomi</taxon>
        <taxon>Actinopterygii</taxon>
        <taxon>Neopterygii</taxon>
        <taxon>Teleostei</taxon>
        <taxon>Protacanthopterygii</taxon>
        <taxon>Esociformes</taxon>
        <taxon>Esocidae</taxon>
        <taxon>Esox</taxon>
    </lineage>
</organism>
<dbReference type="SUPFAM" id="SSF56024">
    <property type="entry name" value="Phospholipase D/nuclease"/>
    <property type="match status" value="1"/>
</dbReference>
<evidence type="ECO:0000313" key="4">
    <source>
        <dbReference type="Ensembl" id="ENSELUP00000087474.1"/>
    </source>
</evidence>
<name>A0AAY5KED2_ESOLU</name>
<evidence type="ECO:0000313" key="5">
    <source>
        <dbReference type="Proteomes" id="UP000265140"/>
    </source>
</evidence>
<accession>A0AAY5KED2</accession>
<proteinExistence type="inferred from homology"/>
<dbReference type="InterPro" id="IPR050944">
    <property type="entry name" value="FAM83"/>
</dbReference>
<reference evidence="4" key="2">
    <citation type="submission" date="2025-08" db="UniProtKB">
        <authorList>
            <consortium name="Ensembl"/>
        </authorList>
    </citation>
    <scope>IDENTIFICATION</scope>
</reference>
<feature type="compositionally biased region" description="Basic and acidic residues" evidence="2">
    <location>
        <begin position="369"/>
        <end position="378"/>
    </location>
</feature>
<dbReference type="Proteomes" id="UP000265140">
    <property type="component" value="Chromosome 9"/>
</dbReference>
<feature type="compositionally biased region" description="Basic and acidic residues" evidence="2">
    <location>
        <begin position="394"/>
        <end position="403"/>
    </location>
</feature>
<evidence type="ECO:0000256" key="1">
    <source>
        <dbReference type="ARBA" id="ARBA00006937"/>
    </source>
</evidence>
<dbReference type="PANTHER" id="PTHR16181:SF29">
    <property type="entry name" value="PROTEIN FAM83A-RELATED"/>
    <property type="match status" value="1"/>
</dbReference>
<feature type="domain" description="Scaffolding anchor of CK1" evidence="3">
    <location>
        <begin position="45"/>
        <end position="303"/>
    </location>
</feature>
<protein>
    <recommendedName>
        <fullName evidence="3">Scaffolding anchor of CK1 domain-containing protein</fullName>
    </recommendedName>
</protein>
<comment type="similarity">
    <text evidence="1">Belongs to the FAM83 family.</text>
</comment>
<dbReference type="GO" id="GO:0005737">
    <property type="term" value="C:cytoplasm"/>
    <property type="evidence" value="ECO:0007669"/>
    <property type="project" value="TreeGrafter"/>
</dbReference>
<dbReference type="GO" id="GO:0016020">
    <property type="term" value="C:membrane"/>
    <property type="evidence" value="ECO:0007669"/>
    <property type="project" value="TreeGrafter"/>
</dbReference>
<evidence type="ECO:0000259" key="3">
    <source>
        <dbReference type="Pfam" id="PF07894"/>
    </source>
</evidence>
<dbReference type="GO" id="GO:0019901">
    <property type="term" value="F:protein kinase binding"/>
    <property type="evidence" value="ECO:0007669"/>
    <property type="project" value="TreeGrafter"/>
</dbReference>
<dbReference type="PANTHER" id="PTHR16181">
    <property type="entry name" value="PROTEIN FAM83A-RELATED"/>
    <property type="match status" value="1"/>
</dbReference>
<dbReference type="AlphaFoldDB" id="A0AAY5KED2"/>
<feature type="region of interest" description="Disordered" evidence="2">
    <location>
        <begin position="369"/>
        <end position="403"/>
    </location>
</feature>
<sequence>MQNGTADHEVRGPTRYTLIRDPPWREAMESKLSCLSSLREEGIPVEYIQPHYKEAYRLAIYALVSGGREAYQEYLRVEPLSDFLSEEEVTFILENAALPVMSNEDPEAGKREGAEHLRAPSTYFPTESDVEVPDLDLGWPEVKNENIGPNITMLFNPPRPNTPTIKEFIRVQIQDARRVIAIAMDIFTDVDIFMEIVNATSRGVVVYILIDHYHFKSFLNMAVSNLRVRTVKGQQYTCRSGAKFHGSMQQKFLLVDCKTVLCGTYSFMWSFEKINLSMVLVVMGQLVDMYDEEFRRLFARSTPPAALSQKYDPYSGRPFERRLSLDQVHIRSRARHFHEEPIRKYRVDLNQGSQRLSVFSALERNKGRLPEGGLDKRHSLGKLEGNFNQGLSGSREEHTSGSQ</sequence>
<reference evidence="4" key="3">
    <citation type="submission" date="2025-09" db="UniProtKB">
        <authorList>
            <consortium name="Ensembl"/>
        </authorList>
    </citation>
    <scope>IDENTIFICATION</scope>
</reference>
<evidence type="ECO:0000256" key="2">
    <source>
        <dbReference type="SAM" id="MobiDB-lite"/>
    </source>
</evidence>
<dbReference type="InterPro" id="IPR012461">
    <property type="entry name" value="SACK1"/>
</dbReference>
<reference evidence="4 5" key="1">
    <citation type="submission" date="2020-02" db="EMBL/GenBank/DDBJ databases">
        <title>Esox lucius (northern pike) genome, fEsoLuc1, primary haplotype.</title>
        <authorList>
            <person name="Myers G."/>
            <person name="Karagic N."/>
            <person name="Meyer A."/>
            <person name="Pippel M."/>
            <person name="Reichard M."/>
            <person name="Winkler S."/>
            <person name="Tracey A."/>
            <person name="Sims Y."/>
            <person name="Howe K."/>
            <person name="Rhie A."/>
            <person name="Formenti G."/>
            <person name="Durbin R."/>
            <person name="Fedrigo O."/>
            <person name="Jarvis E.D."/>
        </authorList>
    </citation>
    <scope>NUCLEOTIDE SEQUENCE [LARGE SCALE GENOMIC DNA]</scope>
</reference>
<dbReference type="GO" id="GO:0007165">
    <property type="term" value="P:signal transduction"/>
    <property type="evidence" value="ECO:0007669"/>
    <property type="project" value="TreeGrafter"/>
</dbReference>
<dbReference type="Pfam" id="PF07894">
    <property type="entry name" value="SACK1"/>
    <property type="match status" value="1"/>
</dbReference>
<dbReference type="Gene3D" id="3.30.870.10">
    <property type="entry name" value="Endonuclease Chain A"/>
    <property type="match status" value="1"/>
</dbReference>
<dbReference type="GeneTree" id="ENSGT00940000157889"/>
<keyword evidence="5" id="KW-1185">Reference proteome</keyword>